<protein>
    <recommendedName>
        <fullName evidence="3">Peptidoglycan-binding (PGRP) domain of peptidoglycan hydrolases-containing protein</fullName>
    </recommendedName>
</protein>
<dbReference type="InterPro" id="IPR036365">
    <property type="entry name" value="PGBD-like_sf"/>
</dbReference>
<keyword evidence="2" id="KW-1185">Reference proteome</keyword>
<dbReference type="Gene3D" id="1.10.101.10">
    <property type="entry name" value="PGBD-like superfamily/PGBD"/>
    <property type="match status" value="1"/>
</dbReference>
<evidence type="ECO:0000313" key="2">
    <source>
        <dbReference type="Proteomes" id="UP000503441"/>
    </source>
</evidence>
<dbReference type="RefSeq" id="WP_166331713.1">
    <property type="nucleotide sequence ID" value="NZ_CP049933.1"/>
</dbReference>
<evidence type="ECO:0000313" key="1">
    <source>
        <dbReference type="EMBL" id="QIM19471.1"/>
    </source>
</evidence>
<name>A0ABX6JZY2_9MICO</name>
<evidence type="ECO:0008006" key="3">
    <source>
        <dbReference type="Google" id="ProtNLM"/>
    </source>
</evidence>
<dbReference type="InterPro" id="IPR036366">
    <property type="entry name" value="PGBDSf"/>
</dbReference>
<sequence>MSDPWVLNTQIWLNKTYGYHPQWVYAPTTGVTGWPTMEALTRALQIELGITTLSPNFGPTTMSTLTNKVGSIGIGSASGVNIVKILQGGSYCKGFDGGGGVLDGVFGTQLQSAVVSMRSSLGLPASPATVTPKLFKGLLSMDAWRLVPSGSAAIREVQQALNGRYIDRPLYELCPTDGLYGRQVQERMMFAIQYEGGVQGANGNFGPGTQAAVRANGLFGIGHRDSSAYWCHLFQAAMRFNGYPATPFTGVFDAATQTQMQAFQDFIALPKSTGVDFSTWASLLVSAGDPNRPASAADASTEITVSRLATLQGQGYNYFGRYLTNTMGIGDLNKCIKRDELGMIHTYGGRVWPIFQTGGADLYPG</sequence>
<gene>
    <name evidence="1" type="ORF">G7066_14445</name>
</gene>
<proteinExistence type="predicted"/>
<organism evidence="1 2">
    <name type="scientific">Leucobacter coleopterorum</name>
    <dbReference type="NCBI Taxonomy" id="2714933"/>
    <lineage>
        <taxon>Bacteria</taxon>
        <taxon>Bacillati</taxon>
        <taxon>Actinomycetota</taxon>
        <taxon>Actinomycetes</taxon>
        <taxon>Micrococcales</taxon>
        <taxon>Microbacteriaceae</taxon>
        <taxon>Leucobacter</taxon>
    </lineage>
</organism>
<reference evidence="1 2" key="1">
    <citation type="submission" date="2020-03" db="EMBL/GenBank/DDBJ databases">
        <title>Leucobacter sp. nov., isolated from beetles.</title>
        <authorList>
            <person name="Hyun D.-W."/>
            <person name="Bae J.-W."/>
        </authorList>
    </citation>
    <scope>NUCLEOTIDE SEQUENCE [LARGE SCALE GENOMIC DNA]</scope>
    <source>
        <strain evidence="1 2">HDW9A</strain>
    </source>
</reference>
<dbReference type="EMBL" id="CP049933">
    <property type="protein sequence ID" value="QIM19471.1"/>
    <property type="molecule type" value="Genomic_DNA"/>
</dbReference>
<dbReference type="Gene3D" id="3.20.20.80">
    <property type="entry name" value="Glycosidases"/>
    <property type="match status" value="1"/>
</dbReference>
<accession>A0ABX6JZY2</accession>
<dbReference type="SUPFAM" id="SSF47090">
    <property type="entry name" value="PGBD-like"/>
    <property type="match status" value="1"/>
</dbReference>
<dbReference type="Proteomes" id="UP000503441">
    <property type="component" value="Chromosome"/>
</dbReference>